<sequence length="321" mass="35810">MKCFYYDAAPNVGDEVNRYLWSRLLGRSAESEDGRVGLLGIGTLLSEEFCQRLDSCERIVVFGSGAGYGRLPRLDARWDVRCVRGIQTARAISVDERLAVADAAYLLGSLTWARRSVGPVVVIPHHASMAYMDWNSVCQRAGFSFLSPALPGKDFFDTLSTASLVLTEAMHGAIFADIARIPWVPFRFGPNFLERKWTDWADMFNLSPSIPQAESFYDPQHHNQEKSSAFHAERRLKALLGRRGIGRRRWRKVLPPGDTSGAAGDRFAGFLQGLAQREGYLSADSVFDVRVSALHEKLSHMADEYGLEYTGFSGNISDLFD</sequence>
<dbReference type="GO" id="GO:0016740">
    <property type="term" value="F:transferase activity"/>
    <property type="evidence" value="ECO:0007669"/>
    <property type="project" value="UniProtKB-KW"/>
</dbReference>
<organism evidence="1 2">
    <name type="scientific">Stutzerimonas marianensis</name>
    <dbReference type="NCBI Taxonomy" id="2929513"/>
    <lineage>
        <taxon>Bacteria</taxon>
        <taxon>Pseudomonadati</taxon>
        <taxon>Pseudomonadota</taxon>
        <taxon>Gammaproteobacteria</taxon>
        <taxon>Pseudomonadales</taxon>
        <taxon>Pseudomonadaceae</taxon>
        <taxon>Stutzerimonas</taxon>
    </lineage>
</organism>
<proteinExistence type="predicted"/>
<accession>A0A9X2AQ01</accession>
<keyword evidence="1" id="KW-0808">Transferase</keyword>
<name>A0A9X2AQ01_9GAMM</name>
<dbReference type="Proteomes" id="UP001139682">
    <property type="component" value="Unassembled WGS sequence"/>
</dbReference>
<comment type="caution">
    <text evidence="1">The sequence shown here is derived from an EMBL/GenBank/DDBJ whole genome shotgun (WGS) entry which is preliminary data.</text>
</comment>
<keyword evidence="2" id="KW-1185">Reference proteome</keyword>
<dbReference type="EMBL" id="JALGRD010000001">
    <property type="protein sequence ID" value="MCJ0971883.1"/>
    <property type="molecule type" value="Genomic_DNA"/>
</dbReference>
<gene>
    <name evidence="1" type="ORF">MST27_00690</name>
</gene>
<dbReference type="RefSeq" id="WP_243604083.1">
    <property type="nucleotide sequence ID" value="NZ_JALGRD010000001.1"/>
</dbReference>
<reference evidence="1" key="1">
    <citation type="submission" date="2022-03" db="EMBL/GenBank/DDBJ databases">
        <title>Pseudomonas marianensis sp. nov., a marine bacterium isolated from deep-sea sediments of the Mariana Trench.</title>
        <authorList>
            <person name="Wei Y."/>
        </authorList>
    </citation>
    <scope>NUCLEOTIDE SEQUENCE</scope>
    <source>
        <strain evidence="1">PS1</strain>
    </source>
</reference>
<evidence type="ECO:0000313" key="1">
    <source>
        <dbReference type="EMBL" id="MCJ0971883.1"/>
    </source>
</evidence>
<dbReference type="AlphaFoldDB" id="A0A9X2AQ01"/>
<evidence type="ECO:0000313" key="2">
    <source>
        <dbReference type="Proteomes" id="UP001139682"/>
    </source>
</evidence>
<protein>
    <submittedName>
        <fullName evidence="1">Polysaccharide pyruvyl transferase family protein</fullName>
    </submittedName>
</protein>